<dbReference type="Proteomes" id="UP000237381">
    <property type="component" value="Unassembled WGS sequence"/>
</dbReference>
<dbReference type="CDD" id="cd08422">
    <property type="entry name" value="PBP2_CrgA_like"/>
    <property type="match status" value="1"/>
</dbReference>
<evidence type="ECO:0000259" key="6">
    <source>
        <dbReference type="PROSITE" id="PS50931"/>
    </source>
</evidence>
<name>A0A2S4MNY8_9BURK</name>
<comment type="similarity">
    <text evidence="1">Belongs to the LysR transcriptional regulatory family.</text>
</comment>
<dbReference type="InterPro" id="IPR000847">
    <property type="entry name" value="LysR_HTH_N"/>
</dbReference>
<organism evidence="7 8">
    <name type="scientific">Paraburkholderia eburnea</name>
    <dbReference type="NCBI Taxonomy" id="1189126"/>
    <lineage>
        <taxon>Bacteria</taxon>
        <taxon>Pseudomonadati</taxon>
        <taxon>Pseudomonadota</taxon>
        <taxon>Betaproteobacteria</taxon>
        <taxon>Burkholderiales</taxon>
        <taxon>Burkholderiaceae</taxon>
        <taxon>Paraburkholderia</taxon>
    </lineage>
</organism>
<protein>
    <submittedName>
        <fullName evidence="7">LysR family transcriptional regulator</fullName>
    </submittedName>
</protein>
<keyword evidence="3" id="KW-0238">DNA-binding</keyword>
<dbReference type="PANTHER" id="PTHR30537:SF35">
    <property type="entry name" value="TRANSCRIPTIONAL REGULATORY PROTEIN"/>
    <property type="match status" value="1"/>
</dbReference>
<feature type="region of interest" description="Disordered" evidence="5">
    <location>
        <begin position="344"/>
        <end position="375"/>
    </location>
</feature>
<feature type="domain" description="HTH lysR-type" evidence="6">
    <location>
        <begin position="1"/>
        <end position="59"/>
    </location>
</feature>
<dbReference type="GO" id="GO:0006351">
    <property type="term" value="P:DNA-templated transcription"/>
    <property type="evidence" value="ECO:0007669"/>
    <property type="project" value="TreeGrafter"/>
</dbReference>
<dbReference type="InterPro" id="IPR036390">
    <property type="entry name" value="WH_DNA-bd_sf"/>
</dbReference>
<dbReference type="OrthoDB" id="9026421at2"/>
<evidence type="ECO:0000256" key="3">
    <source>
        <dbReference type="ARBA" id="ARBA00023125"/>
    </source>
</evidence>
<dbReference type="InterPro" id="IPR058163">
    <property type="entry name" value="LysR-type_TF_proteobact-type"/>
</dbReference>
<keyword evidence="8" id="KW-1185">Reference proteome</keyword>
<gene>
    <name evidence="7" type="ORF">B0G62_101874</name>
</gene>
<evidence type="ECO:0000313" key="8">
    <source>
        <dbReference type="Proteomes" id="UP000237381"/>
    </source>
</evidence>
<evidence type="ECO:0000256" key="2">
    <source>
        <dbReference type="ARBA" id="ARBA00023015"/>
    </source>
</evidence>
<dbReference type="SUPFAM" id="SSF46785">
    <property type="entry name" value="Winged helix' DNA-binding domain"/>
    <property type="match status" value="1"/>
</dbReference>
<proteinExistence type="inferred from homology"/>
<evidence type="ECO:0000313" key="7">
    <source>
        <dbReference type="EMBL" id="POR56474.1"/>
    </source>
</evidence>
<evidence type="ECO:0000256" key="4">
    <source>
        <dbReference type="ARBA" id="ARBA00023163"/>
    </source>
</evidence>
<reference evidence="7 8" key="1">
    <citation type="submission" date="2018-01" db="EMBL/GenBank/DDBJ databases">
        <title>Genomic Encyclopedia of Type Strains, Phase III (KMG-III): the genomes of soil and plant-associated and newly described type strains.</title>
        <authorList>
            <person name="Whitman W."/>
        </authorList>
    </citation>
    <scope>NUCLEOTIDE SEQUENCE [LARGE SCALE GENOMIC DNA]</scope>
    <source>
        <strain evidence="7 8">JCM 18070</strain>
    </source>
</reference>
<dbReference type="PANTHER" id="PTHR30537">
    <property type="entry name" value="HTH-TYPE TRANSCRIPTIONAL REGULATOR"/>
    <property type="match status" value="1"/>
</dbReference>
<dbReference type="Pfam" id="PF03466">
    <property type="entry name" value="LysR_substrate"/>
    <property type="match status" value="1"/>
</dbReference>
<keyword evidence="4" id="KW-0804">Transcription</keyword>
<sequence>MDHLQSMRVFVKVADLGSFARAASAMDISNAVATRHVADLEGRLGTRLLNRTTRSLSLTESGQVYLERARQILDELEDVEQMVVARNHEPVGTLRIVAPVVFGLHNLAPVLQTYTQRYPQVIPDVTLVDRQVDLVEEGFDLGVVTARQMRSASIVTRRLTTGCMTVCATPAYLEKHGTPTRPEHLMEHPSLSLPSEYWGDERVFTGADGEVRVRPSNVIVANNTEMLRQFALLGMGIAILPSYLIGRDMTRGRLVRLLGDYRLPQVEINVAYPSRRHLPAKVRTFIDHLVEHFSQTPNSQLGEQWVKDGQARPADAMAASPNGAAYPVVPEAFDGAEPISELLDSSLGSNVDAERTPKAGRTSTSRTRTSAISPL</sequence>
<dbReference type="GO" id="GO:0003700">
    <property type="term" value="F:DNA-binding transcription factor activity"/>
    <property type="evidence" value="ECO:0007669"/>
    <property type="project" value="InterPro"/>
</dbReference>
<dbReference type="GO" id="GO:0043565">
    <property type="term" value="F:sequence-specific DNA binding"/>
    <property type="evidence" value="ECO:0007669"/>
    <property type="project" value="TreeGrafter"/>
</dbReference>
<evidence type="ECO:0000256" key="1">
    <source>
        <dbReference type="ARBA" id="ARBA00009437"/>
    </source>
</evidence>
<dbReference type="SUPFAM" id="SSF53850">
    <property type="entry name" value="Periplasmic binding protein-like II"/>
    <property type="match status" value="1"/>
</dbReference>
<dbReference type="EMBL" id="PQGA01000001">
    <property type="protein sequence ID" value="POR56474.1"/>
    <property type="molecule type" value="Genomic_DNA"/>
</dbReference>
<keyword evidence="2" id="KW-0805">Transcription regulation</keyword>
<comment type="caution">
    <text evidence="7">The sequence shown here is derived from an EMBL/GenBank/DDBJ whole genome shotgun (WGS) entry which is preliminary data.</text>
</comment>
<dbReference type="Gene3D" id="1.10.10.10">
    <property type="entry name" value="Winged helix-like DNA-binding domain superfamily/Winged helix DNA-binding domain"/>
    <property type="match status" value="1"/>
</dbReference>
<dbReference type="RefSeq" id="WP_103702808.1">
    <property type="nucleotide sequence ID" value="NZ_PQGA01000001.1"/>
</dbReference>
<dbReference type="Gene3D" id="3.40.190.290">
    <property type="match status" value="1"/>
</dbReference>
<accession>A0A2S4MNY8</accession>
<dbReference type="AlphaFoldDB" id="A0A2S4MNY8"/>
<feature type="compositionally biased region" description="Low complexity" evidence="5">
    <location>
        <begin position="361"/>
        <end position="375"/>
    </location>
</feature>
<evidence type="ECO:0000256" key="5">
    <source>
        <dbReference type="SAM" id="MobiDB-lite"/>
    </source>
</evidence>
<dbReference type="Pfam" id="PF00126">
    <property type="entry name" value="HTH_1"/>
    <property type="match status" value="1"/>
</dbReference>
<dbReference type="FunFam" id="1.10.10.10:FF:000001">
    <property type="entry name" value="LysR family transcriptional regulator"/>
    <property type="match status" value="1"/>
</dbReference>
<dbReference type="InterPro" id="IPR005119">
    <property type="entry name" value="LysR_subst-bd"/>
</dbReference>
<dbReference type="InterPro" id="IPR036388">
    <property type="entry name" value="WH-like_DNA-bd_sf"/>
</dbReference>
<dbReference type="PROSITE" id="PS50931">
    <property type="entry name" value="HTH_LYSR"/>
    <property type="match status" value="1"/>
</dbReference>